<evidence type="ECO:0000256" key="1">
    <source>
        <dbReference type="SAM" id="MobiDB-lite"/>
    </source>
</evidence>
<feature type="transmembrane region" description="Helical" evidence="2">
    <location>
        <begin position="93"/>
        <end position="110"/>
    </location>
</feature>
<organism evidence="3 4">
    <name type="scientific">Ephemerocybe angulata</name>
    <dbReference type="NCBI Taxonomy" id="980116"/>
    <lineage>
        <taxon>Eukaryota</taxon>
        <taxon>Fungi</taxon>
        <taxon>Dikarya</taxon>
        <taxon>Basidiomycota</taxon>
        <taxon>Agaricomycotina</taxon>
        <taxon>Agaricomycetes</taxon>
        <taxon>Agaricomycetidae</taxon>
        <taxon>Agaricales</taxon>
        <taxon>Agaricineae</taxon>
        <taxon>Psathyrellaceae</taxon>
        <taxon>Ephemerocybe</taxon>
    </lineage>
</organism>
<dbReference type="EMBL" id="JACGCI010000052">
    <property type="protein sequence ID" value="KAF6751149.1"/>
    <property type="molecule type" value="Genomic_DNA"/>
</dbReference>
<protein>
    <submittedName>
        <fullName evidence="3">Uncharacterized protein</fullName>
    </submittedName>
</protein>
<comment type="caution">
    <text evidence="3">The sequence shown here is derived from an EMBL/GenBank/DDBJ whole genome shotgun (WGS) entry which is preliminary data.</text>
</comment>
<feature type="region of interest" description="Disordered" evidence="1">
    <location>
        <begin position="418"/>
        <end position="445"/>
    </location>
</feature>
<evidence type="ECO:0000313" key="3">
    <source>
        <dbReference type="EMBL" id="KAF6751149.1"/>
    </source>
</evidence>
<feature type="transmembrane region" description="Helical" evidence="2">
    <location>
        <begin position="178"/>
        <end position="205"/>
    </location>
</feature>
<dbReference type="OrthoDB" id="3219582at2759"/>
<sequence length="1053" mass="114715">MSSFCLSSAPILRCVPLSRFQSIVVLLPTVLEVIFTSSLVFALWNSGHKRHLLLTAEGWIYLVLSILELLTHILESAQGNVNAFAGLDVTTGVASFLPLFFYCFFLYIYSDTELLPNAVSLPKKLGKVASLLLLILIPAIVGVNEIASFVGIERQLDSGNPPRVIIGFSSQSSWTLNVFFSSLSLALMTLFQAIVFMVTGFRLVVAVINQRRFDSLGQDAVHMVKGIGWMAAGMKLGAIESLIGFAGGGFGIVLTRRLLRFLARACLCIGVVKGVDEIEDFRAVRQEMSEAATTKRPGYLQGNKRGIKALISNPRLSTFQHIATNRSSGHLLTNPTFDYNRADNIMAVKYPGTPEAHLRSLQEVAGIATFETIAGTPSPGKRRQRVTVYRLSNGAPTLQLRLSSADFPSPRMIEESIAGRPRSWIPPAHRLQRSRSSEAPSSDNPFFTEKEIEAASTRGSGMTMPRPPFSNYDKGFRDSGTSQSITDSVAEIVIAPQRTMSQSSARARLYRATSVKSKPEQPALQPVTGLQDGLDGSANIVSSPQEMEDNPSPKLLTPPAPDYRHQSDASIIDKFRVNSDFSYHSLPDTLQAVRELANEFPGPPLMYNGRPVLGNLPAVSAWQGSPVTPSFFSKSARSSILANAYGPSAKGGFNRASKVKGRRAGGKGDDEEGNLQVRYEPRPVIMPALPHPTPSPVDGPKIFISEENPPDDPAMERYLRPKPSFVSTHTNKSIDPFDDSRSSSPSSPIVQDIINRPTLLRPHPRLDMSALQPEHPISVPSSPSESGVTPVSAYTVGTAGLSSTAVTSAADPFDELAVRTGSSSDIRKSGRWKYTSGMVLPAPPERAFAPGEGLPSTPVRFSAIGMGVPFPESRSHLSLGQASMASMNGGRRSPSRVVWKTQDEVEKSDARERTEAEEQEEIDARGPTSLQRQISDPVEAHRRQESIDAAAHLLSNSIPWLKNPDIEEEERKLQQAITETSLVTRVPKISRVKTVGSVAMKSTPKHTRGPMRRSLRVEPIMIPPPSESFAHMLEATQEDDLTDTAPIQARAYS</sequence>
<feature type="compositionally biased region" description="Basic and acidic residues" evidence="1">
    <location>
        <begin position="901"/>
        <end position="916"/>
    </location>
</feature>
<keyword evidence="2" id="KW-0472">Membrane</keyword>
<feature type="transmembrane region" description="Helical" evidence="2">
    <location>
        <begin position="226"/>
        <end position="254"/>
    </location>
</feature>
<reference evidence="3 4" key="1">
    <citation type="submission" date="2020-07" db="EMBL/GenBank/DDBJ databases">
        <title>Comparative genomics of pyrophilous fungi reveals a link between fire events and developmental genes.</title>
        <authorList>
            <consortium name="DOE Joint Genome Institute"/>
            <person name="Steindorff A.S."/>
            <person name="Carver A."/>
            <person name="Calhoun S."/>
            <person name="Stillman K."/>
            <person name="Liu H."/>
            <person name="Lipzen A."/>
            <person name="Pangilinan J."/>
            <person name="Labutti K."/>
            <person name="Bruns T.D."/>
            <person name="Grigoriev I.V."/>
        </authorList>
    </citation>
    <scope>NUCLEOTIDE SEQUENCE [LARGE SCALE GENOMIC DNA]</scope>
    <source>
        <strain evidence="3 4">CBS 144469</strain>
    </source>
</reference>
<gene>
    <name evidence="3" type="ORF">DFP72DRAFT_499740</name>
</gene>
<feature type="transmembrane region" description="Helical" evidence="2">
    <location>
        <begin position="20"/>
        <end position="44"/>
    </location>
</feature>
<keyword evidence="2" id="KW-1133">Transmembrane helix</keyword>
<evidence type="ECO:0000256" key="2">
    <source>
        <dbReference type="SAM" id="Phobius"/>
    </source>
</evidence>
<evidence type="ECO:0000313" key="4">
    <source>
        <dbReference type="Proteomes" id="UP000521943"/>
    </source>
</evidence>
<keyword evidence="2" id="KW-0812">Transmembrane</keyword>
<accession>A0A8H6HQ54</accession>
<proteinExistence type="predicted"/>
<feature type="compositionally biased region" description="Basic residues" evidence="1">
    <location>
        <begin position="1003"/>
        <end position="1014"/>
    </location>
</feature>
<feature type="region of interest" description="Disordered" evidence="1">
    <location>
        <begin position="999"/>
        <end position="1025"/>
    </location>
</feature>
<feature type="region of interest" description="Disordered" evidence="1">
    <location>
        <begin position="723"/>
        <end position="751"/>
    </location>
</feature>
<dbReference type="Proteomes" id="UP000521943">
    <property type="component" value="Unassembled WGS sequence"/>
</dbReference>
<name>A0A8H6HQ54_9AGAR</name>
<feature type="compositionally biased region" description="Low complexity" evidence="1">
    <location>
        <begin position="742"/>
        <end position="751"/>
    </location>
</feature>
<feature type="region of interest" description="Disordered" evidence="1">
    <location>
        <begin position="883"/>
        <end position="935"/>
    </location>
</feature>
<feature type="region of interest" description="Disordered" evidence="1">
    <location>
        <begin position="644"/>
        <end position="674"/>
    </location>
</feature>
<feature type="transmembrane region" description="Helical" evidence="2">
    <location>
        <begin position="51"/>
        <end position="73"/>
    </location>
</feature>
<keyword evidence="4" id="KW-1185">Reference proteome</keyword>
<dbReference type="AlphaFoldDB" id="A0A8H6HQ54"/>
<feature type="transmembrane region" description="Helical" evidence="2">
    <location>
        <begin position="131"/>
        <end position="152"/>
    </location>
</feature>
<feature type="region of interest" description="Disordered" evidence="1">
    <location>
        <begin position="513"/>
        <end position="553"/>
    </location>
</feature>